<proteinExistence type="predicted"/>
<dbReference type="Proteomes" id="UP000268059">
    <property type="component" value="Chromosome"/>
</dbReference>
<keyword evidence="3" id="KW-1133">Transmembrane helix</keyword>
<keyword evidence="1" id="KW-0175">Coiled coil</keyword>
<feature type="compositionally biased region" description="Low complexity" evidence="2">
    <location>
        <begin position="623"/>
        <end position="632"/>
    </location>
</feature>
<keyword evidence="3" id="KW-0472">Membrane</keyword>
<feature type="coiled-coil region" evidence="1">
    <location>
        <begin position="253"/>
        <end position="311"/>
    </location>
</feature>
<name>A0A3G9J665_9FIRM</name>
<keyword evidence="3" id="KW-0812">Transmembrane</keyword>
<dbReference type="AlphaFoldDB" id="A0A3G9J665"/>
<feature type="region of interest" description="Disordered" evidence="2">
    <location>
        <begin position="579"/>
        <end position="646"/>
    </location>
</feature>
<reference evidence="4 5" key="1">
    <citation type="submission" date="2018-11" db="EMBL/GenBank/DDBJ databases">
        <title>Novel Erysipelotrichaceae bacterium isolated from small intestine of a swine.</title>
        <authorList>
            <person name="Kim J.S."/>
            <person name="Choe H."/>
            <person name="Lee Y.R."/>
            <person name="Kim K.M."/>
            <person name="Park D.S."/>
        </authorList>
    </citation>
    <scope>NUCLEOTIDE SEQUENCE [LARGE SCALE GENOMIC DNA]</scope>
    <source>
        <strain evidence="4 5">SG0102</strain>
    </source>
</reference>
<organism evidence="4 5">
    <name type="scientific">Intestinibaculum porci</name>
    <dbReference type="NCBI Taxonomy" id="2487118"/>
    <lineage>
        <taxon>Bacteria</taxon>
        <taxon>Bacillati</taxon>
        <taxon>Bacillota</taxon>
        <taxon>Erysipelotrichia</taxon>
        <taxon>Erysipelotrichales</taxon>
        <taxon>Erysipelotrichaceae</taxon>
        <taxon>Intestinibaculum</taxon>
    </lineage>
</organism>
<evidence type="ECO:0000256" key="1">
    <source>
        <dbReference type="SAM" id="Coils"/>
    </source>
</evidence>
<feature type="compositionally biased region" description="Acidic residues" evidence="2">
    <location>
        <begin position="581"/>
        <end position="622"/>
    </location>
</feature>
<dbReference type="KEGG" id="ebm:SG0102_16110"/>
<sequence length="671" mass="79872">MILKLRKEYLIKKKDENYYYEAFLKDPSNLNIYGSLIKYHKLDKKTAEIPLFLGIENLLLPKLYQQCRSDINSFLNGDFKLDLTPYIDIIKNYNKKTDEEIYQNIFTFDKSQNSQSIKRIYQILLQAFNNDDKLIECMNYIFKDLSYKSSIYEDCDLDQLIKRINDHFKILPEDLFKKLVEYKIISFNDFNLNFENKSFDFSYDEFNNHLNENRVRLISYITFNYNTYQNIKNNFPQKLSDITKIYQERMQRRERLREELLKAKGLKKKIEIKKKTATILDVYQNNLEKLVNDLQKDLEDYEKLVKNSDNSDFKDKKEKIDDLKRKIHSCYQDYNKIPYKLNKALRDEKKRKVIIALLCFVLVYVSGSIYLKINEKMKREYKLTHLPISYISKNIGFNDTYKKNISAIKKLSKKNALSYETNHKGSIKWYNLACVTVSSIDYDSGEFYFKNKKLSVVRLKNSDDPVSLDELEGRLNKIQYNFDSYKLDTEEKSEKYHYDFDNLEKDITKPEIYDYSNRTYSMLIIFAPSSDNIITDSQTLDNVLKPISLQSTVFASTNNDIHNSIVPLSFKSNNTQRVYYDEDDYSNDDYSDDDYSDDDYSDDDYSDDDYSDDDYSDDDYSDDYNNYSSSSSDYDEDDTEESEQKYVYEVVYLPTGKQTTKYINDVCKNNN</sequence>
<gene>
    <name evidence="4" type="ORF">SG0102_16110</name>
</gene>
<dbReference type="InParanoid" id="A0A3G9J665"/>
<evidence type="ECO:0000313" key="5">
    <source>
        <dbReference type="Proteomes" id="UP000268059"/>
    </source>
</evidence>
<protein>
    <submittedName>
        <fullName evidence="4">Uncharacterized protein</fullName>
    </submittedName>
</protein>
<accession>A0A3G9J665</accession>
<dbReference type="EMBL" id="AP019309">
    <property type="protein sequence ID" value="BBH26677.1"/>
    <property type="molecule type" value="Genomic_DNA"/>
</dbReference>
<feature type="transmembrane region" description="Helical" evidence="3">
    <location>
        <begin position="353"/>
        <end position="371"/>
    </location>
</feature>
<evidence type="ECO:0000256" key="2">
    <source>
        <dbReference type="SAM" id="MobiDB-lite"/>
    </source>
</evidence>
<keyword evidence="5" id="KW-1185">Reference proteome</keyword>
<evidence type="ECO:0000256" key="3">
    <source>
        <dbReference type="SAM" id="Phobius"/>
    </source>
</evidence>
<evidence type="ECO:0000313" key="4">
    <source>
        <dbReference type="EMBL" id="BBH26677.1"/>
    </source>
</evidence>
<dbReference type="RefSeq" id="WP_179951163.1">
    <property type="nucleotide sequence ID" value="NZ_AP019309.1"/>
</dbReference>